<dbReference type="AlphaFoldDB" id="A0AAV4Q8P5"/>
<proteinExistence type="predicted"/>
<evidence type="ECO:0000313" key="1">
    <source>
        <dbReference type="EMBL" id="GIY03753.1"/>
    </source>
</evidence>
<keyword evidence="2" id="KW-1185">Reference proteome</keyword>
<gene>
    <name evidence="1" type="ORF">CDAR_366591</name>
</gene>
<protein>
    <submittedName>
        <fullName evidence="1">Uncharacterized protein</fullName>
    </submittedName>
</protein>
<comment type="caution">
    <text evidence="1">The sequence shown here is derived from an EMBL/GenBank/DDBJ whole genome shotgun (WGS) entry which is preliminary data.</text>
</comment>
<accession>A0AAV4Q8P5</accession>
<dbReference type="Proteomes" id="UP001054837">
    <property type="component" value="Unassembled WGS sequence"/>
</dbReference>
<name>A0AAV4Q8P5_9ARAC</name>
<organism evidence="1 2">
    <name type="scientific">Caerostris darwini</name>
    <dbReference type="NCBI Taxonomy" id="1538125"/>
    <lineage>
        <taxon>Eukaryota</taxon>
        <taxon>Metazoa</taxon>
        <taxon>Ecdysozoa</taxon>
        <taxon>Arthropoda</taxon>
        <taxon>Chelicerata</taxon>
        <taxon>Arachnida</taxon>
        <taxon>Araneae</taxon>
        <taxon>Araneomorphae</taxon>
        <taxon>Entelegynae</taxon>
        <taxon>Araneoidea</taxon>
        <taxon>Araneidae</taxon>
        <taxon>Caerostris</taxon>
    </lineage>
</organism>
<dbReference type="EMBL" id="BPLQ01003840">
    <property type="protein sequence ID" value="GIY03753.1"/>
    <property type="molecule type" value="Genomic_DNA"/>
</dbReference>
<sequence>MMRTTICLLNRYPTLGMSLHHKYRLPPERGHTMGPIKGILLHRTPNPTKFSRINPAVLQFKQMPGSSERDTHTSVPLNGTRCHPMVWHLFEDGSAPNHWDIVMED</sequence>
<evidence type="ECO:0000313" key="2">
    <source>
        <dbReference type="Proteomes" id="UP001054837"/>
    </source>
</evidence>
<reference evidence="1 2" key="1">
    <citation type="submission" date="2021-06" db="EMBL/GenBank/DDBJ databases">
        <title>Caerostris darwini draft genome.</title>
        <authorList>
            <person name="Kono N."/>
            <person name="Arakawa K."/>
        </authorList>
    </citation>
    <scope>NUCLEOTIDE SEQUENCE [LARGE SCALE GENOMIC DNA]</scope>
</reference>